<evidence type="ECO:0000256" key="3">
    <source>
        <dbReference type="SAM" id="MobiDB-lite"/>
    </source>
</evidence>
<dbReference type="PANTHER" id="PTHR44196:SF1">
    <property type="entry name" value="DEHYDROGENASE_REDUCTASE SDR FAMILY MEMBER 7B"/>
    <property type="match status" value="1"/>
</dbReference>
<dbReference type="Gene3D" id="3.40.50.720">
    <property type="entry name" value="NAD(P)-binding Rossmann-like Domain"/>
    <property type="match status" value="1"/>
</dbReference>
<reference evidence="4" key="1">
    <citation type="submission" date="2019-12" db="EMBL/GenBank/DDBJ databases">
        <title>Actinomadura physcomitrii sp. nov., a novel actinomycete isolated from moss [Physcomitrium sphaericum (Ludw) Fuernr].</title>
        <authorList>
            <person name="Zhuang X."/>
        </authorList>
    </citation>
    <scope>NUCLEOTIDE SEQUENCE [LARGE SCALE GENOMIC DNA]</scope>
    <source>
        <strain evidence="4">LD22</strain>
    </source>
</reference>
<evidence type="ECO:0000313" key="5">
    <source>
        <dbReference type="Proteomes" id="UP000462055"/>
    </source>
</evidence>
<name>A0A6I4MIQ2_9ACTN</name>
<dbReference type="Proteomes" id="UP000462055">
    <property type="component" value="Unassembled WGS sequence"/>
</dbReference>
<keyword evidence="2" id="KW-0560">Oxidoreductase</keyword>
<organism evidence="4 5">
    <name type="scientific">Actinomadura physcomitrii</name>
    <dbReference type="NCBI Taxonomy" id="2650748"/>
    <lineage>
        <taxon>Bacteria</taxon>
        <taxon>Bacillati</taxon>
        <taxon>Actinomycetota</taxon>
        <taxon>Actinomycetes</taxon>
        <taxon>Streptosporangiales</taxon>
        <taxon>Thermomonosporaceae</taxon>
        <taxon>Actinomadura</taxon>
    </lineage>
</organism>
<dbReference type="GO" id="GO:0016491">
    <property type="term" value="F:oxidoreductase activity"/>
    <property type="evidence" value="ECO:0007669"/>
    <property type="project" value="UniProtKB-KW"/>
</dbReference>
<dbReference type="Pfam" id="PF00106">
    <property type="entry name" value="adh_short"/>
    <property type="match status" value="2"/>
</dbReference>
<feature type="region of interest" description="Disordered" evidence="3">
    <location>
        <begin position="38"/>
        <end position="59"/>
    </location>
</feature>
<keyword evidence="5" id="KW-1185">Reference proteome</keyword>
<comment type="similarity">
    <text evidence="1">Belongs to the short-chain dehydrogenases/reductases (SDR) family.</text>
</comment>
<proteinExistence type="inferred from homology"/>
<gene>
    <name evidence="4" type="ORF">F8568_035415</name>
</gene>
<accession>A0A6I4MIQ2</accession>
<dbReference type="PANTHER" id="PTHR44196">
    <property type="entry name" value="DEHYDROGENASE/REDUCTASE SDR FAMILY MEMBER 7B"/>
    <property type="match status" value="1"/>
</dbReference>
<dbReference type="GO" id="GO:0016020">
    <property type="term" value="C:membrane"/>
    <property type="evidence" value="ECO:0007669"/>
    <property type="project" value="TreeGrafter"/>
</dbReference>
<dbReference type="EMBL" id="WBMS02000039">
    <property type="protein sequence ID" value="MWA05563.1"/>
    <property type="molecule type" value="Genomic_DNA"/>
</dbReference>
<dbReference type="PRINTS" id="PR00081">
    <property type="entry name" value="GDHRDH"/>
</dbReference>
<comment type="caution">
    <text evidence="4">The sequence shown here is derived from an EMBL/GenBank/DDBJ whole genome shotgun (WGS) entry which is preliminary data.</text>
</comment>
<dbReference type="CDD" id="cd05233">
    <property type="entry name" value="SDR_c"/>
    <property type="match status" value="1"/>
</dbReference>
<dbReference type="RefSeq" id="WP_151598000.1">
    <property type="nucleotide sequence ID" value="NZ_WBMS02000039.1"/>
</dbReference>
<evidence type="ECO:0000256" key="1">
    <source>
        <dbReference type="ARBA" id="ARBA00006484"/>
    </source>
</evidence>
<protein>
    <submittedName>
        <fullName evidence="4">SDR family NAD(P)-dependent oxidoreductase</fullName>
    </submittedName>
</protein>
<feature type="compositionally biased region" description="Basic and acidic residues" evidence="3">
    <location>
        <begin position="38"/>
        <end position="52"/>
    </location>
</feature>
<dbReference type="InterPro" id="IPR036291">
    <property type="entry name" value="NAD(P)-bd_dom_sf"/>
</dbReference>
<dbReference type="AlphaFoldDB" id="A0A6I4MIQ2"/>
<dbReference type="InterPro" id="IPR002347">
    <property type="entry name" value="SDR_fam"/>
</dbReference>
<dbReference type="SUPFAM" id="SSF51735">
    <property type="entry name" value="NAD(P)-binding Rossmann-fold domains"/>
    <property type="match status" value="1"/>
</dbReference>
<evidence type="ECO:0000313" key="4">
    <source>
        <dbReference type="EMBL" id="MWA05563.1"/>
    </source>
</evidence>
<sequence>MTSTAFVTGASRGIGKAIAVHLARAGLDVALTARTVKEGERREHSSTLHRSDTSPLPGALSSTAGLVEAAGVRSLVVPADLTDRASVVAAADTVLAEWGRIDVLVNNGRYIGPGHMDHIEETPLDLLELHLQANVMSPLALIKKVLPGMLERGSGTIVNITSGAGFHDPPAKAGEGGWGLAYGFSKAALHRVAGILDLEVADRGVRAFNVQPGFIATERMAQDMGDFGFDGGAPPDVVGAVVAWLVNNPDAAEDAMEDKVSPPVMRSTKDGRNIEAQEVCRDLGLLPGWPG</sequence>
<evidence type="ECO:0000256" key="2">
    <source>
        <dbReference type="ARBA" id="ARBA00023002"/>
    </source>
</evidence>